<accession>A0A2N3L1U1</accession>
<feature type="transmembrane region" description="Helical" evidence="8">
    <location>
        <begin position="446"/>
        <end position="465"/>
    </location>
</feature>
<dbReference type="Pfam" id="PF04632">
    <property type="entry name" value="FUSC"/>
    <property type="match status" value="1"/>
</dbReference>
<keyword evidence="6 8" id="KW-0472">Membrane</keyword>
<dbReference type="RefSeq" id="WP_101304710.1">
    <property type="nucleotide sequence ID" value="NZ_NXGX01000010.1"/>
</dbReference>
<keyword evidence="10" id="KW-1185">Reference proteome</keyword>
<dbReference type="GO" id="GO:0005886">
    <property type="term" value="C:plasma membrane"/>
    <property type="evidence" value="ECO:0007669"/>
    <property type="project" value="UniProtKB-SubCell"/>
</dbReference>
<evidence type="ECO:0000256" key="6">
    <source>
        <dbReference type="ARBA" id="ARBA00023136"/>
    </source>
</evidence>
<evidence type="ECO:0008006" key="11">
    <source>
        <dbReference type="Google" id="ProtNLM"/>
    </source>
</evidence>
<organism evidence="9 10">
    <name type="scientific">Thalassospira lohafexi</name>
    <dbReference type="NCBI Taxonomy" id="744227"/>
    <lineage>
        <taxon>Bacteria</taxon>
        <taxon>Pseudomonadati</taxon>
        <taxon>Pseudomonadota</taxon>
        <taxon>Alphaproteobacteria</taxon>
        <taxon>Rhodospirillales</taxon>
        <taxon>Thalassospiraceae</taxon>
        <taxon>Thalassospira</taxon>
    </lineage>
</organism>
<evidence type="ECO:0000313" key="10">
    <source>
        <dbReference type="Proteomes" id="UP000233332"/>
    </source>
</evidence>
<dbReference type="EMBL" id="NXGX01000010">
    <property type="protein sequence ID" value="PKR56680.1"/>
    <property type="molecule type" value="Genomic_DNA"/>
</dbReference>
<comment type="caution">
    <text evidence="9">The sequence shown here is derived from an EMBL/GenBank/DDBJ whole genome shotgun (WGS) entry which is preliminary data.</text>
</comment>
<name>A0A2N3L1U1_9PROT</name>
<proteinExistence type="predicted"/>
<feature type="compositionally biased region" description="Basic and acidic residues" evidence="7">
    <location>
        <begin position="674"/>
        <end position="684"/>
    </location>
</feature>
<keyword evidence="3" id="KW-1003">Cell membrane</keyword>
<dbReference type="Proteomes" id="UP000233332">
    <property type="component" value="Unassembled WGS sequence"/>
</dbReference>
<feature type="transmembrane region" description="Helical" evidence="8">
    <location>
        <begin position="421"/>
        <end position="440"/>
    </location>
</feature>
<keyword evidence="2" id="KW-0813">Transport</keyword>
<feature type="transmembrane region" description="Helical" evidence="8">
    <location>
        <begin position="497"/>
        <end position="520"/>
    </location>
</feature>
<evidence type="ECO:0000256" key="5">
    <source>
        <dbReference type="ARBA" id="ARBA00022989"/>
    </source>
</evidence>
<dbReference type="InterPro" id="IPR006726">
    <property type="entry name" value="PHBA_efflux_AaeB/fusaric-R"/>
</dbReference>
<evidence type="ECO:0000256" key="4">
    <source>
        <dbReference type="ARBA" id="ARBA00022692"/>
    </source>
</evidence>
<evidence type="ECO:0000256" key="3">
    <source>
        <dbReference type="ARBA" id="ARBA00022475"/>
    </source>
</evidence>
<evidence type="ECO:0000256" key="1">
    <source>
        <dbReference type="ARBA" id="ARBA00004651"/>
    </source>
</evidence>
<evidence type="ECO:0000256" key="8">
    <source>
        <dbReference type="SAM" id="Phobius"/>
    </source>
</evidence>
<feature type="transmembrane region" description="Helical" evidence="8">
    <location>
        <begin position="41"/>
        <end position="59"/>
    </location>
</feature>
<dbReference type="GO" id="GO:0022857">
    <property type="term" value="F:transmembrane transporter activity"/>
    <property type="evidence" value="ECO:0007669"/>
    <property type="project" value="InterPro"/>
</dbReference>
<keyword evidence="5 8" id="KW-1133">Transmembrane helix</keyword>
<sequence>MLKSILTLRPTTSDWIFSLKTFGASILALYIALMFDLDRPVWAMATVYIVAHPLSGVLGSKAIYRVLGTVFGAIAAVVLVPNLVNAPVLLSMALALWVGGCLFLSRLDRTPRSYVFMLAGYTAAIVGFPCVTDPGNVFATAIARCQEISLGIVCATLVSHIILPRHIGPVIATRVDGWMADIAKLAAQSFDPASDGDAIQNDRARIAADLGELHGLALHLGYEKSRFAGRTRQLQALQSAMAALLPVFYAIYDRLTALKAQTGAVPDALSALLGRISDFILAQHHDPKQTADLHRDITAYAKTLGGGDDWAALLQLNLCDRLHRLLDFHEDCHALWAGIRAGDVPDDVIDRWQESGGDRALHRDYGVAFRCGLTAFIATMMVCGFWMMSAWPNGATAAMMAAVGASLMSFLDNPVPALKGFIRYTAMAVGVVLIYSLVILPGIDGFPLLAMVFAPYFILLGVLITSPQTYGFALAMLVNVVMILNVGTAYSSNVAGVIGGGIASLAGFGVAAIVTAFIRVMPVDRHIRRLVRANWRDIAAIGKGKLKLGRMIMIRRLLDRQGLILPRLAMAPEHHETFLRVMPEVSIASVLYDLQRLRMVAEPALATKLDRLLANIAQHFEARLDDFTRAPDAVILRDVDHILRDVMGMPKGAAREKLLIPLVALRRTLSKDDAPDLGRYHEPTARNGQNGIMPVALIGETA</sequence>
<keyword evidence="4 8" id="KW-0812">Transmembrane</keyword>
<comment type="subcellular location">
    <subcellularLocation>
        <location evidence="1">Cell membrane</location>
        <topology evidence="1">Multi-pass membrane protein</topology>
    </subcellularLocation>
</comment>
<dbReference type="PANTHER" id="PTHR30509">
    <property type="entry name" value="P-HYDROXYBENZOIC ACID EFFLUX PUMP SUBUNIT-RELATED"/>
    <property type="match status" value="1"/>
</dbReference>
<evidence type="ECO:0000256" key="7">
    <source>
        <dbReference type="SAM" id="MobiDB-lite"/>
    </source>
</evidence>
<feature type="region of interest" description="Disordered" evidence="7">
    <location>
        <begin position="674"/>
        <end position="693"/>
    </location>
</feature>
<protein>
    <recommendedName>
        <fullName evidence="11">Fusaric acid resistance protein</fullName>
    </recommendedName>
</protein>
<feature type="transmembrane region" description="Helical" evidence="8">
    <location>
        <begin position="367"/>
        <end position="388"/>
    </location>
</feature>
<reference evidence="9 10" key="1">
    <citation type="submission" date="2017-09" db="EMBL/GenBank/DDBJ databases">
        <title>Biodiversity and function of Thalassospira species in the particle-attached aromatic-hydrocarbon-degrading consortia from the surface seawater of the China South Sea.</title>
        <authorList>
            <person name="Dong C."/>
            <person name="Lai Q."/>
            <person name="Shao Z."/>
        </authorList>
    </citation>
    <scope>NUCLEOTIDE SEQUENCE [LARGE SCALE GENOMIC DNA]</scope>
    <source>
        <strain evidence="9 10">139Z-12</strain>
    </source>
</reference>
<gene>
    <name evidence="9" type="ORF">COO92_19925</name>
</gene>
<feature type="transmembrane region" description="Helical" evidence="8">
    <location>
        <begin position="90"/>
        <end position="107"/>
    </location>
</feature>
<evidence type="ECO:0000256" key="2">
    <source>
        <dbReference type="ARBA" id="ARBA00022448"/>
    </source>
</evidence>
<feature type="transmembrane region" description="Helical" evidence="8">
    <location>
        <begin position="472"/>
        <end position="491"/>
    </location>
</feature>
<evidence type="ECO:0000313" key="9">
    <source>
        <dbReference type="EMBL" id="PKR56680.1"/>
    </source>
</evidence>
<feature type="transmembrane region" description="Helical" evidence="8">
    <location>
        <begin position="12"/>
        <end position="35"/>
    </location>
</feature>
<feature type="transmembrane region" description="Helical" evidence="8">
    <location>
        <begin position="66"/>
        <end position="84"/>
    </location>
</feature>
<dbReference type="AlphaFoldDB" id="A0A2N3L1U1"/>
<dbReference type="PANTHER" id="PTHR30509:SF9">
    <property type="entry name" value="MULTIDRUG RESISTANCE PROTEIN MDTO"/>
    <property type="match status" value="1"/>
</dbReference>
<feature type="transmembrane region" description="Helical" evidence="8">
    <location>
        <begin position="394"/>
        <end position="412"/>
    </location>
</feature>